<sequence length="110" mass="11646">MSALVFAVCEARIGESWYEVASFEHGSGRHLLALLDEATLSGRGWPPEPGAGARAGQEEAQAFGATFLTGPELAVLAAADDDPITLPAWQAFARVYEDAGAAVRVVLWFV</sequence>
<proteinExistence type="predicted"/>
<evidence type="ECO:0000313" key="2">
    <source>
        <dbReference type="Proteomes" id="UP000077363"/>
    </source>
</evidence>
<keyword evidence="2" id="KW-1185">Reference proteome</keyword>
<evidence type="ECO:0000313" key="1">
    <source>
        <dbReference type="EMBL" id="ANE44174.1"/>
    </source>
</evidence>
<gene>
    <name evidence="1" type="ORF">SU48_10790</name>
</gene>
<protein>
    <submittedName>
        <fullName evidence="1">Uncharacterized protein</fullName>
    </submittedName>
</protein>
<dbReference type="Proteomes" id="UP000077363">
    <property type="component" value="Chromosome"/>
</dbReference>
<dbReference type="KEGG" id="dpu:SU48_10790"/>
<dbReference type="PATRIC" id="fig|1182568.3.peg.2239"/>
<organism evidence="1 2">
    <name type="scientific">Deinococcus puniceus</name>
    <dbReference type="NCBI Taxonomy" id="1182568"/>
    <lineage>
        <taxon>Bacteria</taxon>
        <taxon>Thermotogati</taxon>
        <taxon>Deinococcota</taxon>
        <taxon>Deinococci</taxon>
        <taxon>Deinococcales</taxon>
        <taxon>Deinococcaceae</taxon>
        <taxon>Deinococcus</taxon>
    </lineage>
</organism>
<name>A0A172TB67_9DEIO</name>
<reference evidence="1 2" key="1">
    <citation type="submission" date="2015-01" db="EMBL/GenBank/DDBJ databases">
        <title>Deinococcus puniceus/DY1/ whole genome sequencing.</title>
        <authorList>
            <person name="Kim M.K."/>
            <person name="Srinivasan S."/>
            <person name="Lee J.-J."/>
        </authorList>
    </citation>
    <scope>NUCLEOTIDE SEQUENCE [LARGE SCALE GENOMIC DNA]</scope>
    <source>
        <strain evidence="1 2">DY1</strain>
    </source>
</reference>
<accession>A0A172TB67</accession>
<dbReference type="AlphaFoldDB" id="A0A172TB67"/>
<dbReference type="EMBL" id="CP011387">
    <property type="protein sequence ID" value="ANE44174.1"/>
    <property type="molecule type" value="Genomic_DNA"/>
</dbReference>
<dbReference type="OrthoDB" id="68704at2"/>
<dbReference type="RefSeq" id="WP_064015257.1">
    <property type="nucleotide sequence ID" value="NZ_CP011387.1"/>
</dbReference>